<reference evidence="1" key="1">
    <citation type="submission" date="2015-05" db="EMBL/GenBank/DDBJ databases">
        <authorList>
            <person name="Wang D.B."/>
            <person name="Wang M."/>
        </authorList>
    </citation>
    <scope>NUCLEOTIDE SEQUENCE [LARGE SCALE GENOMIC DNA]</scope>
    <source>
        <strain evidence="1">M72</strain>
    </source>
</reference>
<dbReference type="Proteomes" id="UP000049979">
    <property type="component" value="Unassembled WGS sequence"/>
</dbReference>
<reference evidence="3 6" key="3">
    <citation type="journal article" date="2019" name="Nat. Med.">
        <title>A library of human gut bacterial isolates paired with longitudinal multiomics data enables mechanistic microbiome research.</title>
        <authorList>
            <person name="Poyet M."/>
            <person name="Groussin M."/>
            <person name="Gibbons S.M."/>
            <person name="Avila-Pacheco J."/>
            <person name="Jiang X."/>
            <person name="Kearney S.M."/>
            <person name="Perrotta A.R."/>
            <person name="Berdy B."/>
            <person name="Zhao S."/>
            <person name="Lieberman T.D."/>
            <person name="Swanson P.K."/>
            <person name="Smith M."/>
            <person name="Roesemann S."/>
            <person name="Alexander J.E."/>
            <person name="Rich S.A."/>
            <person name="Livny J."/>
            <person name="Vlamakis H."/>
            <person name="Clish C."/>
            <person name="Bullock K."/>
            <person name="Deik A."/>
            <person name="Scott J."/>
            <person name="Pierce K.A."/>
            <person name="Xavier R.J."/>
            <person name="Alm E.J."/>
        </authorList>
    </citation>
    <scope>NUCLEOTIDE SEQUENCE [LARGE SCALE GENOMIC DNA]</scope>
    <source>
        <strain evidence="3 6">BIOML-A1</strain>
    </source>
</reference>
<protein>
    <submittedName>
        <fullName evidence="3">DUF3737 family protein</fullName>
    </submittedName>
    <submittedName>
        <fullName evidence="2">Protein of uncharacterized function (DUF3737)</fullName>
    </submittedName>
</protein>
<dbReference type="InterPro" id="IPR012334">
    <property type="entry name" value="Pectin_lyas_fold"/>
</dbReference>
<dbReference type="InterPro" id="IPR022208">
    <property type="entry name" value="DUF3737"/>
</dbReference>
<dbReference type="STRING" id="301302.ERS852420_01497"/>
<proteinExistence type="predicted"/>
<name>A0A0M6WEW0_9FIRM</name>
<dbReference type="OrthoDB" id="9803285at2"/>
<dbReference type="Gene3D" id="2.160.20.10">
    <property type="entry name" value="Single-stranded right-handed beta-helix, Pectin lyase-like"/>
    <property type="match status" value="1"/>
</dbReference>
<accession>A0A0M6WEW0</accession>
<sequence>MSNDKFDTARQVLRQQKLTGERALFQSENLAVYDSVFEDGESPLKESSSLYLDNCLFRWKYPLWYCKHVDVKECTWFDMARAGVWYTDDISVRDSIVEAPKNFRRCRGVTLTNVNFPNAEETLWNCTDVNLSYVQAHGDYFAMNCKNMQLDHFELVGNYSFDGVENMEIHHARMLSKDAFWNSNHVTVYDSFISGEYLGWNARNLTLVNCTIESLQGMCYIENLKMVNCKLINTTLAFEYSTVDAQIVNTVDSVLNPSGGIIRADKIGKLILEKDKVDPGKTTIICTEDEGEGQRS</sequence>
<evidence type="ECO:0000313" key="2">
    <source>
        <dbReference type="EMBL" id="CUM91310.1"/>
    </source>
</evidence>
<gene>
    <name evidence="2" type="ORF">ERS852420_01497</name>
    <name evidence="3" type="ORF">GMD30_01975</name>
    <name evidence="1" type="ORF">M72_02331</name>
</gene>
<evidence type="ECO:0000313" key="6">
    <source>
        <dbReference type="Proteomes" id="UP000446657"/>
    </source>
</evidence>
<dbReference type="EMBL" id="CYXV01000005">
    <property type="protein sequence ID" value="CUM91310.1"/>
    <property type="molecule type" value="Genomic_DNA"/>
</dbReference>
<reference evidence="4" key="2">
    <citation type="submission" date="2015-05" db="EMBL/GenBank/DDBJ databases">
        <authorList>
            <consortium name="Pathogen Informatics"/>
        </authorList>
    </citation>
    <scope>NUCLEOTIDE SEQUENCE [LARGE SCALE GENOMIC DNA]</scope>
    <source>
        <strain evidence="2 5">2789STDY5608863</strain>
        <strain evidence="4">M72</strain>
    </source>
</reference>
<organism evidence="1 4">
    <name type="scientific">Roseburia faecis</name>
    <dbReference type="NCBI Taxonomy" id="301302"/>
    <lineage>
        <taxon>Bacteria</taxon>
        <taxon>Bacillati</taxon>
        <taxon>Bacillota</taxon>
        <taxon>Clostridia</taxon>
        <taxon>Lachnospirales</taxon>
        <taxon>Lachnospiraceae</taxon>
        <taxon>Roseburia</taxon>
    </lineage>
</organism>
<dbReference type="EMBL" id="WNAL01000002">
    <property type="protein sequence ID" value="MTR80493.1"/>
    <property type="molecule type" value="Genomic_DNA"/>
</dbReference>
<dbReference type="Proteomes" id="UP000095495">
    <property type="component" value="Unassembled WGS sequence"/>
</dbReference>
<evidence type="ECO:0000313" key="5">
    <source>
        <dbReference type="Proteomes" id="UP000095495"/>
    </source>
</evidence>
<evidence type="ECO:0000313" key="1">
    <source>
        <dbReference type="EMBL" id="CRL33530.1"/>
    </source>
</evidence>
<evidence type="ECO:0000313" key="4">
    <source>
        <dbReference type="Proteomes" id="UP000049979"/>
    </source>
</evidence>
<keyword evidence="4" id="KW-1185">Reference proteome</keyword>
<dbReference type="Pfam" id="PF12541">
    <property type="entry name" value="DUF3737"/>
    <property type="match status" value="1"/>
</dbReference>
<dbReference type="EMBL" id="CVRR01000005">
    <property type="protein sequence ID" value="CRL33530.1"/>
    <property type="molecule type" value="Genomic_DNA"/>
</dbReference>
<dbReference type="SUPFAM" id="SSF51126">
    <property type="entry name" value="Pectin lyase-like"/>
    <property type="match status" value="1"/>
</dbReference>
<dbReference type="RefSeq" id="WP_055066999.1">
    <property type="nucleotide sequence ID" value="NZ_CP173697.1"/>
</dbReference>
<dbReference type="InterPro" id="IPR011050">
    <property type="entry name" value="Pectin_lyase_fold/virulence"/>
</dbReference>
<dbReference type="AlphaFoldDB" id="A0A0M6WEW0"/>
<dbReference type="Proteomes" id="UP000446657">
    <property type="component" value="Unassembled WGS sequence"/>
</dbReference>
<evidence type="ECO:0000313" key="3">
    <source>
        <dbReference type="EMBL" id="MTR80493.1"/>
    </source>
</evidence>